<dbReference type="Pfam" id="PF13640">
    <property type="entry name" value="2OG-FeII_Oxy_3"/>
    <property type="match status" value="1"/>
</dbReference>
<evidence type="ECO:0000256" key="6">
    <source>
        <dbReference type="ARBA" id="ARBA00023004"/>
    </source>
</evidence>
<dbReference type="Gene3D" id="1.25.40.10">
    <property type="entry name" value="Tetratricopeptide repeat domain"/>
    <property type="match status" value="1"/>
</dbReference>
<evidence type="ECO:0000256" key="2">
    <source>
        <dbReference type="ARBA" id="ARBA00022723"/>
    </source>
</evidence>
<dbReference type="Gene3D" id="2.60.120.620">
    <property type="entry name" value="q2cbj1_9rhob like domain"/>
    <property type="match status" value="1"/>
</dbReference>
<evidence type="ECO:0000256" key="4">
    <source>
        <dbReference type="ARBA" id="ARBA00022964"/>
    </source>
</evidence>
<evidence type="ECO:0000313" key="11">
    <source>
        <dbReference type="Proteomes" id="UP000198287"/>
    </source>
</evidence>
<dbReference type="GO" id="GO:0005783">
    <property type="term" value="C:endoplasmic reticulum"/>
    <property type="evidence" value="ECO:0007669"/>
    <property type="project" value="InterPro"/>
</dbReference>
<dbReference type="PANTHER" id="PTHR10869">
    <property type="entry name" value="PROLYL 4-HYDROXYLASE ALPHA SUBUNIT"/>
    <property type="match status" value="1"/>
</dbReference>
<keyword evidence="8" id="KW-0732">Signal</keyword>
<evidence type="ECO:0000256" key="5">
    <source>
        <dbReference type="ARBA" id="ARBA00023002"/>
    </source>
</evidence>
<dbReference type="InterPro" id="IPR011990">
    <property type="entry name" value="TPR-like_helical_dom_sf"/>
</dbReference>
<dbReference type="GO" id="GO:0031418">
    <property type="term" value="F:L-ascorbic acid binding"/>
    <property type="evidence" value="ECO:0007669"/>
    <property type="project" value="UniProtKB-KW"/>
</dbReference>
<keyword evidence="2" id="KW-0479">Metal-binding</keyword>
<feature type="signal peptide" evidence="8">
    <location>
        <begin position="1"/>
        <end position="28"/>
    </location>
</feature>
<keyword evidence="4" id="KW-0223">Dioxygenase</keyword>
<evidence type="ECO:0000313" key="10">
    <source>
        <dbReference type="EMBL" id="OXA56452.1"/>
    </source>
</evidence>
<dbReference type="PANTHER" id="PTHR10869:SF244">
    <property type="entry name" value="PROLYL 4-HYDROXYLASE SUBUNIT ALPHA-2"/>
    <property type="match status" value="1"/>
</dbReference>
<evidence type="ECO:0000256" key="3">
    <source>
        <dbReference type="ARBA" id="ARBA00022896"/>
    </source>
</evidence>
<gene>
    <name evidence="10" type="ORF">Fcan01_08926</name>
</gene>
<comment type="cofactor">
    <cofactor evidence="1">
        <name>L-ascorbate</name>
        <dbReference type="ChEBI" id="CHEBI:38290"/>
    </cofactor>
</comment>
<keyword evidence="11" id="KW-1185">Reference proteome</keyword>
<dbReference type="Proteomes" id="UP000198287">
    <property type="component" value="Unassembled WGS sequence"/>
</dbReference>
<keyword evidence="6" id="KW-0408">Iron</keyword>
<accession>A0A226EFX9</accession>
<feature type="domain" description="Prolyl 4-hydroxylase alpha subunit" evidence="9">
    <location>
        <begin position="430"/>
        <end position="634"/>
    </location>
</feature>
<keyword evidence="7" id="KW-0175">Coiled coil</keyword>
<dbReference type="Pfam" id="PF08336">
    <property type="entry name" value="P4Ha_N"/>
    <property type="match status" value="1"/>
</dbReference>
<keyword evidence="3" id="KW-0847">Vitamin C</keyword>
<keyword evidence="5" id="KW-0560">Oxidoreductase</keyword>
<evidence type="ECO:0000256" key="7">
    <source>
        <dbReference type="SAM" id="Coils"/>
    </source>
</evidence>
<feature type="chain" id="PRO_5013189151" evidence="8">
    <location>
        <begin position="29"/>
        <end position="650"/>
    </location>
</feature>
<dbReference type="EMBL" id="LNIX01000004">
    <property type="protein sequence ID" value="OXA56452.1"/>
    <property type="molecule type" value="Genomic_DNA"/>
</dbReference>
<evidence type="ECO:0000256" key="1">
    <source>
        <dbReference type="ARBA" id="ARBA00001961"/>
    </source>
</evidence>
<dbReference type="InterPro" id="IPR006620">
    <property type="entry name" value="Pro_4_hyd_alph"/>
</dbReference>
<dbReference type="AlphaFoldDB" id="A0A226EFX9"/>
<comment type="caution">
    <text evidence="10">The sequence shown here is derived from an EMBL/GenBank/DDBJ whole genome shotgun (WGS) entry which is preliminary data.</text>
</comment>
<dbReference type="GO" id="GO:0005506">
    <property type="term" value="F:iron ion binding"/>
    <property type="evidence" value="ECO:0007669"/>
    <property type="project" value="InterPro"/>
</dbReference>
<dbReference type="InterPro" id="IPR044862">
    <property type="entry name" value="Pro_4_hyd_alph_FE2OG_OXY"/>
</dbReference>
<name>A0A226EFX9_FOLCA</name>
<proteinExistence type="predicted"/>
<dbReference type="GO" id="GO:0004656">
    <property type="term" value="F:procollagen-proline 4-dioxygenase activity"/>
    <property type="evidence" value="ECO:0007669"/>
    <property type="project" value="InterPro"/>
</dbReference>
<evidence type="ECO:0000256" key="8">
    <source>
        <dbReference type="SAM" id="SignalP"/>
    </source>
</evidence>
<reference evidence="10 11" key="1">
    <citation type="submission" date="2015-12" db="EMBL/GenBank/DDBJ databases">
        <title>The genome of Folsomia candida.</title>
        <authorList>
            <person name="Faddeeva A."/>
            <person name="Derks M.F."/>
            <person name="Anvar Y."/>
            <person name="Smit S."/>
            <person name="Van Straalen N."/>
            <person name="Roelofs D."/>
        </authorList>
    </citation>
    <scope>NUCLEOTIDE SEQUENCE [LARGE SCALE GENOMIC DNA]</scope>
    <source>
        <strain evidence="10 11">VU population</strain>
        <tissue evidence="10">Whole body</tissue>
    </source>
</reference>
<organism evidence="10 11">
    <name type="scientific">Folsomia candida</name>
    <name type="common">Springtail</name>
    <dbReference type="NCBI Taxonomy" id="158441"/>
    <lineage>
        <taxon>Eukaryota</taxon>
        <taxon>Metazoa</taxon>
        <taxon>Ecdysozoa</taxon>
        <taxon>Arthropoda</taxon>
        <taxon>Hexapoda</taxon>
        <taxon>Collembola</taxon>
        <taxon>Entomobryomorpha</taxon>
        <taxon>Isotomoidea</taxon>
        <taxon>Isotomidae</taxon>
        <taxon>Proisotominae</taxon>
        <taxon>Folsomia</taxon>
    </lineage>
</organism>
<feature type="coiled-coil region" evidence="7">
    <location>
        <begin position="289"/>
        <end position="316"/>
    </location>
</feature>
<dbReference type="InterPro" id="IPR045054">
    <property type="entry name" value="P4HA-like"/>
</dbReference>
<dbReference type="OMA" id="SHHYDEH"/>
<dbReference type="OrthoDB" id="420380at2759"/>
<protein>
    <submittedName>
        <fullName evidence="10">Prolyl 4-hydroxylase subunit alpha-2</fullName>
    </submittedName>
</protein>
<dbReference type="InterPro" id="IPR013547">
    <property type="entry name" value="P4H_N"/>
</dbReference>
<sequence length="650" mass="73498">MKFLVSSHFVAVFVVVVATFFLVVDVSGEAGVEEEDDGDTSSTGWRGWKRYMSTIPIVSSIWSHSGERFFGGGDDKEGSSGQDKPNYLYSAGSIRKLARMEGSVYAAVKAYGDDIEEKLKLVKLYLADYEASSVNMLMSEDVTTQAERDYAVVANPIIAHRLIRRFAMDIPALRIAAEEEEEYGGEYFLKIKIFPEILSHFFTLDFVDALNAANVNGMIYPSVTEDYNQSLFSLLRIQKYTNLDTWQMANGTLEHLETGVGLDFRHAYDLGSYAAVQTPPNYALAVEWLEVALEKLNEEEDDYNEYRQLIEDELKQVVVRHDALCSTKEWTNEMEMCFSYLIREAYGRKRPKAGSIGRVKAAIKNQAQSATFRNRTEYSGHTRRNFLSTCSGNNLQSESDKARLFCWYETRKNAYLRIAPFKVELLSDAPYIIQIYDILGPTRIETLIKLATPTLTRSRVVNTKDPKLNDLSDVRTSQQTWIYDDDAVHAAFLDGLSRQIEYITGLNVRSTAPGSRTSEAYQVASYRTSHHYDEHLDAVGNEVKAKAATAFWLLDERRIAADGDRIATFMFYLTDVDVGGKTGFPVAGIAAHPIRGSGVFWHNILRNGTPDRRTWHGGCPVVHGVKWVTNKWILEKQNFNKHLCSLDPNE</sequence>
<dbReference type="SMART" id="SM00702">
    <property type="entry name" value="P4Hc"/>
    <property type="match status" value="1"/>
</dbReference>
<evidence type="ECO:0000259" key="9">
    <source>
        <dbReference type="SMART" id="SM00702"/>
    </source>
</evidence>